<evidence type="ECO:0000256" key="2">
    <source>
        <dbReference type="ARBA" id="ARBA00022695"/>
    </source>
</evidence>
<keyword evidence="2" id="KW-0548">Nucleotidyltransferase</keyword>
<comment type="caution">
    <text evidence="8">The sequence shown here is derived from an EMBL/GenBank/DDBJ whole genome shotgun (WGS) entry which is preliminary data.</text>
</comment>
<feature type="domain" description="Reverse transcriptase RNase H-like" evidence="7">
    <location>
        <begin position="7"/>
        <end position="75"/>
    </location>
</feature>
<evidence type="ECO:0000259" key="7">
    <source>
        <dbReference type="Pfam" id="PF17917"/>
    </source>
</evidence>
<dbReference type="PANTHER" id="PTHR34072">
    <property type="entry name" value="ENZYMATIC POLYPROTEIN-RELATED"/>
    <property type="match status" value="1"/>
</dbReference>
<gene>
    <name evidence="8" type="ORF">Tci_849533</name>
</gene>
<keyword evidence="5" id="KW-0378">Hydrolase</keyword>
<keyword evidence="1" id="KW-0808">Transferase</keyword>
<feature type="non-terminal residue" evidence="8">
    <location>
        <position position="109"/>
    </location>
</feature>
<dbReference type="GO" id="GO:0003964">
    <property type="term" value="F:RNA-directed DNA polymerase activity"/>
    <property type="evidence" value="ECO:0007669"/>
    <property type="project" value="UniProtKB-KW"/>
</dbReference>
<evidence type="ECO:0000256" key="6">
    <source>
        <dbReference type="ARBA" id="ARBA00022918"/>
    </source>
</evidence>
<keyword evidence="3" id="KW-0540">Nuclease</keyword>
<dbReference type="SUPFAM" id="SSF56672">
    <property type="entry name" value="DNA/RNA polymerases"/>
    <property type="match status" value="1"/>
</dbReference>
<accession>A0A699QUF9</accession>
<sequence>MALPKGSENFIVYCDASHKGLGAVLMRNKKVIAYVSRQLKIHEKNYTTHDLELGVVVFALKMWRHYLYRTRPLRVRALVITMGLNLPKKILEAQTEALKPENLSAEDVG</sequence>
<reference evidence="8" key="1">
    <citation type="journal article" date="2019" name="Sci. Rep.">
        <title>Draft genome of Tanacetum cinerariifolium, the natural source of mosquito coil.</title>
        <authorList>
            <person name="Yamashiro T."/>
            <person name="Shiraishi A."/>
            <person name="Satake H."/>
            <person name="Nakayama K."/>
        </authorList>
    </citation>
    <scope>NUCLEOTIDE SEQUENCE</scope>
</reference>
<dbReference type="Gene3D" id="3.10.20.370">
    <property type="match status" value="1"/>
</dbReference>
<dbReference type="GO" id="GO:0016787">
    <property type="term" value="F:hydrolase activity"/>
    <property type="evidence" value="ECO:0007669"/>
    <property type="project" value="UniProtKB-KW"/>
</dbReference>
<dbReference type="EMBL" id="BKCJ011061622">
    <property type="protein sequence ID" value="GFC77563.1"/>
    <property type="molecule type" value="Genomic_DNA"/>
</dbReference>
<dbReference type="InterPro" id="IPR043502">
    <property type="entry name" value="DNA/RNA_pol_sf"/>
</dbReference>
<dbReference type="FunFam" id="3.10.20.370:FF:000001">
    <property type="entry name" value="Retrovirus-related Pol polyprotein from transposon 17.6-like protein"/>
    <property type="match status" value="1"/>
</dbReference>
<proteinExistence type="predicted"/>
<evidence type="ECO:0000256" key="4">
    <source>
        <dbReference type="ARBA" id="ARBA00022759"/>
    </source>
</evidence>
<dbReference type="PANTHER" id="PTHR34072:SF52">
    <property type="entry name" value="RIBONUCLEASE H"/>
    <property type="match status" value="1"/>
</dbReference>
<evidence type="ECO:0000256" key="1">
    <source>
        <dbReference type="ARBA" id="ARBA00022679"/>
    </source>
</evidence>
<keyword evidence="6 8" id="KW-0695">RNA-directed DNA polymerase</keyword>
<name>A0A699QUF9_TANCI</name>
<organism evidence="8">
    <name type="scientific">Tanacetum cinerariifolium</name>
    <name type="common">Dalmatian daisy</name>
    <name type="synonym">Chrysanthemum cinerariifolium</name>
    <dbReference type="NCBI Taxonomy" id="118510"/>
    <lineage>
        <taxon>Eukaryota</taxon>
        <taxon>Viridiplantae</taxon>
        <taxon>Streptophyta</taxon>
        <taxon>Embryophyta</taxon>
        <taxon>Tracheophyta</taxon>
        <taxon>Spermatophyta</taxon>
        <taxon>Magnoliopsida</taxon>
        <taxon>eudicotyledons</taxon>
        <taxon>Gunneridae</taxon>
        <taxon>Pentapetalae</taxon>
        <taxon>asterids</taxon>
        <taxon>campanulids</taxon>
        <taxon>Asterales</taxon>
        <taxon>Asteraceae</taxon>
        <taxon>Asteroideae</taxon>
        <taxon>Anthemideae</taxon>
        <taxon>Anthemidinae</taxon>
        <taxon>Tanacetum</taxon>
    </lineage>
</organism>
<dbReference type="Pfam" id="PF17917">
    <property type="entry name" value="RT_RNaseH"/>
    <property type="match status" value="1"/>
</dbReference>
<evidence type="ECO:0000256" key="3">
    <source>
        <dbReference type="ARBA" id="ARBA00022722"/>
    </source>
</evidence>
<dbReference type="GO" id="GO:0004519">
    <property type="term" value="F:endonuclease activity"/>
    <property type="evidence" value="ECO:0007669"/>
    <property type="project" value="UniProtKB-KW"/>
</dbReference>
<dbReference type="InterPro" id="IPR041373">
    <property type="entry name" value="RT_RNaseH"/>
</dbReference>
<keyword evidence="4" id="KW-0255">Endonuclease</keyword>
<evidence type="ECO:0000313" key="8">
    <source>
        <dbReference type="EMBL" id="GFC77563.1"/>
    </source>
</evidence>
<dbReference type="AlphaFoldDB" id="A0A699QUF9"/>
<evidence type="ECO:0000256" key="5">
    <source>
        <dbReference type="ARBA" id="ARBA00022801"/>
    </source>
</evidence>
<protein>
    <submittedName>
        <fullName evidence="8">Putative reverse transcriptase domain-containing protein</fullName>
    </submittedName>
</protein>